<accession>A0A5E4QLD6</accession>
<proteinExistence type="inferred from homology"/>
<evidence type="ECO:0000313" key="8">
    <source>
        <dbReference type="EMBL" id="VVC98113.1"/>
    </source>
</evidence>
<dbReference type="InterPro" id="IPR002018">
    <property type="entry name" value="CarbesteraseB"/>
</dbReference>
<dbReference type="PANTHER" id="PTHR43142:SF1">
    <property type="entry name" value="CARBOXYLIC ESTER HYDROLASE"/>
    <property type="match status" value="1"/>
</dbReference>
<feature type="domain" description="Carboxylesterase type B" evidence="7">
    <location>
        <begin position="4"/>
        <end position="523"/>
    </location>
</feature>
<evidence type="ECO:0000256" key="2">
    <source>
        <dbReference type="ARBA" id="ARBA00022487"/>
    </source>
</evidence>
<dbReference type="Gene3D" id="3.40.50.1820">
    <property type="entry name" value="alpha/beta hydrolase"/>
    <property type="match status" value="1"/>
</dbReference>
<dbReference type="Pfam" id="PF00135">
    <property type="entry name" value="COesterase"/>
    <property type="match status" value="1"/>
</dbReference>
<keyword evidence="2" id="KW-0719">Serine esterase</keyword>
<keyword evidence="5" id="KW-0325">Glycoprotein</keyword>
<dbReference type="PANTHER" id="PTHR43142">
    <property type="entry name" value="CARBOXYLIC ESTER HYDROLASE"/>
    <property type="match status" value="1"/>
</dbReference>
<reference evidence="8 9" key="1">
    <citation type="submission" date="2017-07" db="EMBL/GenBank/DDBJ databases">
        <authorList>
            <person name="Talla V."/>
            <person name="Backstrom N."/>
        </authorList>
    </citation>
    <scope>NUCLEOTIDE SEQUENCE [LARGE SCALE GENOMIC DNA]</scope>
</reference>
<organism evidence="8 9">
    <name type="scientific">Leptidea sinapis</name>
    <dbReference type="NCBI Taxonomy" id="189913"/>
    <lineage>
        <taxon>Eukaryota</taxon>
        <taxon>Metazoa</taxon>
        <taxon>Ecdysozoa</taxon>
        <taxon>Arthropoda</taxon>
        <taxon>Hexapoda</taxon>
        <taxon>Insecta</taxon>
        <taxon>Pterygota</taxon>
        <taxon>Neoptera</taxon>
        <taxon>Endopterygota</taxon>
        <taxon>Lepidoptera</taxon>
        <taxon>Glossata</taxon>
        <taxon>Ditrysia</taxon>
        <taxon>Papilionoidea</taxon>
        <taxon>Pieridae</taxon>
        <taxon>Dismorphiinae</taxon>
        <taxon>Leptidea</taxon>
    </lineage>
</organism>
<evidence type="ECO:0000256" key="5">
    <source>
        <dbReference type="ARBA" id="ARBA00023180"/>
    </source>
</evidence>
<evidence type="ECO:0000256" key="6">
    <source>
        <dbReference type="RuleBase" id="RU361235"/>
    </source>
</evidence>
<keyword evidence="4" id="KW-1015">Disulfide bond</keyword>
<evidence type="ECO:0000313" key="9">
    <source>
        <dbReference type="Proteomes" id="UP000324832"/>
    </source>
</evidence>
<dbReference type="AlphaFoldDB" id="A0A5E4QLD6"/>
<evidence type="ECO:0000256" key="3">
    <source>
        <dbReference type="ARBA" id="ARBA00022801"/>
    </source>
</evidence>
<dbReference type="PROSITE" id="PS00941">
    <property type="entry name" value="CARBOXYLESTERASE_B_2"/>
    <property type="match status" value="1"/>
</dbReference>
<dbReference type="EC" id="3.1.1.-" evidence="6"/>
<gene>
    <name evidence="8" type="ORF">LSINAPIS_LOCUS9251</name>
</gene>
<keyword evidence="3 6" id="KW-0378">Hydrolase</keyword>
<evidence type="ECO:0000259" key="7">
    <source>
        <dbReference type="Pfam" id="PF00135"/>
    </source>
</evidence>
<dbReference type="EMBL" id="FZQP02003379">
    <property type="protein sequence ID" value="VVC98113.1"/>
    <property type="molecule type" value="Genomic_DNA"/>
</dbReference>
<dbReference type="InterPro" id="IPR019819">
    <property type="entry name" value="Carboxylesterase_B_CS"/>
</dbReference>
<protein>
    <recommendedName>
        <fullName evidence="6">Carboxylic ester hydrolase</fullName>
        <ecNumber evidence="6">3.1.1.-</ecNumber>
    </recommendedName>
</protein>
<name>A0A5E4QLD6_9NEOP</name>
<sequence length="534" mass="60333">MVLVQVEQGLLEGTEEENITKNGRYYSFKGIPYAAPPVGNLRFKEPAPPLPWEGVKRATEHGPNCPQFDIFTREIVAGSEDCLYLNVYSPNLTPESLLPVMFFIHGGGFKCGSGNDDFYGPDLLLNHGVVVVTINYRLEVFGFLCLDTKQVPGNAGMKDQVAALKWVNKNITKFGGDPKNITVFGESAGGASTAYHILSPLSKGLFQRAIVMSGSPFCDFALSFEPRKRAFKLGEQLGFETEDPEELLKFLRSVPTERLVNVNPCILATEEYINNPLKLFHFIPVTEKHLGQEAFLAQTPDEILKEGNINDVEVMIGYTSNEGLITFMDIEYYMSKYKTLDEVYVPRKILYQGTPSKILKVAQMIKQRFFDGNKANDNKMKEFIQYASETALLCGIHKFIDLLRNVAKSNIYMYRFSPVSERNVFGNLGKDYGVSGAAHLDDIMYIFNSKKFNLPVDNNSRSFQIVQQVCTLFTNFAKLGNPMPDSKKGLKWPEYDLEHKLYLDIDEHLSIGSKLDKDNMEFWKSIYKNADVPF</sequence>
<dbReference type="GO" id="GO:0052689">
    <property type="term" value="F:carboxylic ester hydrolase activity"/>
    <property type="evidence" value="ECO:0007669"/>
    <property type="project" value="UniProtKB-KW"/>
</dbReference>
<dbReference type="Proteomes" id="UP000324832">
    <property type="component" value="Unassembled WGS sequence"/>
</dbReference>
<dbReference type="SUPFAM" id="SSF53474">
    <property type="entry name" value="alpha/beta-Hydrolases"/>
    <property type="match status" value="1"/>
</dbReference>
<comment type="similarity">
    <text evidence="1 6">Belongs to the type-B carboxylesterase/lipase family.</text>
</comment>
<evidence type="ECO:0000256" key="4">
    <source>
        <dbReference type="ARBA" id="ARBA00023157"/>
    </source>
</evidence>
<dbReference type="InterPro" id="IPR029058">
    <property type="entry name" value="AB_hydrolase_fold"/>
</dbReference>
<dbReference type="InterPro" id="IPR019826">
    <property type="entry name" value="Carboxylesterase_B_AS"/>
</dbReference>
<dbReference type="PROSITE" id="PS00122">
    <property type="entry name" value="CARBOXYLESTERASE_B_1"/>
    <property type="match status" value="1"/>
</dbReference>
<evidence type="ECO:0000256" key="1">
    <source>
        <dbReference type="ARBA" id="ARBA00005964"/>
    </source>
</evidence>
<keyword evidence="9" id="KW-1185">Reference proteome</keyword>